<evidence type="ECO:0000256" key="1">
    <source>
        <dbReference type="SAM" id="MobiDB-lite"/>
    </source>
</evidence>
<dbReference type="STRING" id="205917.A0A4Y9XWI0"/>
<dbReference type="CDD" id="cd02181">
    <property type="entry name" value="GH16_fungal_Lam16A_glucanase"/>
    <property type="match status" value="1"/>
</dbReference>
<keyword evidence="2" id="KW-0732">Signal</keyword>
<reference evidence="3 4" key="1">
    <citation type="submission" date="2019-02" db="EMBL/GenBank/DDBJ databases">
        <title>Genome sequencing of the rare red list fungi Dentipellis fragilis.</title>
        <authorList>
            <person name="Buettner E."/>
            <person name="Kellner H."/>
        </authorList>
    </citation>
    <scope>NUCLEOTIDE SEQUENCE [LARGE SCALE GENOMIC DNA]</scope>
    <source>
        <strain evidence="3 4">DSM 105465</strain>
    </source>
</reference>
<evidence type="ECO:0000256" key="2">
    <source>
        <dbReference type="SAM" id="SignalP"/>
    </source>
</evidence>
<feature type="compositionally biased region" description="Basic and acidic residues" evidence="1">
    <location>
        <begin position="1522"/>
        <end position="1532"/>
    </location>
</feature>
<feature type="compositionally biased region" description="Acidic residues" evidence="1">
    <location>
        <begin position="1311"/>
        <end position="1322"/>
    </location>
</feature>
<evidence type="ECO:0000313" key="4">
    <source>
        <dbReference type="Proteomes" id="UP000298327"/>
    </source>
</evidence>
<dbReference type="SUPFAM" id="SSF49899">
    <property type="entry name" value="Concanavalin A-like lectins/glucanases"/>
    <property type="match status" value="1"/>
</dbReference>
<dbReference type="OrthoDB" id="192832at2759"/>
<gene>
    <name evidence="3" type="ORF">EVG20_g9682</name>
</gene>
<evidence type="ECO:0000313" key="3">
    <source>
        <dbReference type="EMBL" id="TFY54490.1"/>
    </source>
</evidence>
<feature type="compositionally biased region" description="Basic and acidic residues" evidence="1">
    <location>
        <begin position="1336"/>
        <end position="1349"/>
    </location>
</feature>
<feature type="compositionally biased region" description="Low complexity" evidence="1">
    <location>
        <begin position="1488"/>
        <end position="1506"/>
    </location>
</feature>
<feature type="region of interest" description="Disordered" evidence="1">
    <location>
        <begin position="550"/>
        <end position="572"/>
    </location>
</feature>
<dbReference type="EMBL" id="SEOQ01001020">
    <property type="protein sequence ID" value="TFY54490.1"/>
    <property type="molecule type" value="Genomic_DNA"/>
</dbReference>
<accession>A0A4Y9XWI0</accession>
<dbReference type="PANTHER" id="PTHR10963:SF24">
    <property type="entry name" value="GLYCOSIDASE C21B10.07-RELATED"/>
    <property type="match status" value="1"/>
</dbReference>
<feature type="region of interest" description="Disordered" evidence="1">
    <location>
        <begin position="1096"/>
        <end position="1204"/>
    </location>
</feature>
<dbReference type="PANTHER" id="PTHR10963">
    <property type="entry name" value="GLYCOSYL HYDROLASE-RELATED"/>
    <property type="match status" value="1"/>
</dbReference>
<dbReference type="Proteomes" id="UP000298327">
    <property type="component" value="Unassembled WGS sequence"/>
</dbReference>
<dbReference type="InterPro" id="IPR050546">
    <property type="entry name" value="Glycosyl_Hydrlase_16"/>
</dbReference>
<name>A0A4Y9XWI0_9AGAM</name>
<keyword evidence="4" id="KW-1185">Reference proteome</keyword>
<protein>
    <recommendedName>
        <fullName evidence="5">GH16 domain-containing protein</fullName>
    </recommendedName>
</protein>
<evidence type="ECO:0008006" key="5">
    <source>
        <dbReference type="Google" id="ProtNLM"/>
    </source>
</evidence>
<feature type="compositionally biased region" description="Low complexity" evidence="1">
    <location>
        <begin position="1451"/>
        <end position="1469"/>
    </location>
</feature>
<feature type="chain" id="PRO_5021333830" description="GH16 domain-containing protein" evidence="2">
    <location>
        <begin position="22"/>
        <end position="1564"/>
    </location>
</feature>
<feature type="compositionally biased region" description="Basic and acidic residues" evidence="1">
    <location>
        <begin position="1472"/>
        <end position="1482"/>
    </location>
</feature>
<sequence length="1564" mass="169432">MVQLNQLTSLLVASAPLAVLAGNAHEGSLRYRHHQHAQAMRPRGSKTYNRTDYYRGQDLINNFDFLTGSDPTHGTVNFLSQKDAQEKGLAVRVSSKKTYDTGLFIADFWAMPTGCSTWPAWWSVGPNWPAAGEIDVVEGVNDVGTNQMTLHSASGCTLTTNSSGFKDIQEFTGNVIATQCASSNGNNAGCAISDTDGRSFGPSFNGAGGGVFAHTMDYTGIKMWHFARSEIPQDILDNNPDPTSWPKPAAFFSSSSCDIFKHFHDHVLTLDITLCGDWASGNYQSSGCPGTCADAVMDPKNFDKARWAVNYIAIGDAHPPCRSLNGNNLTLLAHPSSAIAVVCTEAVRLGPRTLFPDIANAPVLIEVLGYHIRLTSMIMRSRVSLYTGTEASDELWPAPEIAFGFDAAVLRPSLRTPFQNTSGSGIADSLIMASPVEWAVGRGRVFRRKNAAARHLLDDHSRSAACAMRPCRVSPRFLALAIAHSHWWRPASEAFASADASTRSRHACVRACGCRRGVSSNGSGSSAGAERERERNRICEACDALMQGPPSDTATVHEPGAGVRSNSGREPTEPPIECAYHAACTRCTSRIRSSTCLDIQVYLRWHVSADTLKTTAWRRSFAVAQKSREGLYQLQARQNPLRRHQVCSPVPSEGITPAHTIPLPPDPATAAAEKGFRRPSASTAASAAAVRASGARAAPPACAAQTSSWSASTTRRHSICRSLPPLGGARPGVPASAQNWPAGAADATTKSARTSGRVGAAWRAQRILQGGEPPLRGCAAVQVLRRARGRMRRPAKEGQGPRNPSKGRTYLVSLLPVRPRLIMAFHWTIGMRELQTRQGSLRWDEVRVAMDVVLYALTDCANRLDHAGLATRKACNAAIDRPRALLPSITAHSRSMTPERAAPPSCRRPLRLSTDVCAHPSSDVMREDRNSTDSTFYFFVRRLRPSALDVYAPPLARLEPCRPAAVPQFAIPPAYAVYHRPAPAAPSPAAAPPATTAGSAAELELFNRDDGELWKAVGCDGLSRYAKGLKGCFYVGVVGIGGVGNFRHEAESKWTVGLKCPNRPSPAREPELERVLIPASISFSLFYLVLAGSIMEDPKSSPSRSKKVTYGGRGKRKRESVNYAEDESAEEGDQGSTKGENASMPPPPSPRSNKKPRSTRKGERDTAYTPEQVTPSKPTSKVNKRPSISSLADVKAQLSPMKPPSVVTKKVSINRFQTPDVDLDDAVSVAESSKGARRTEADRKQFFLDHPQCREVEPHRALCTGCNEWVPLNPTKPYTMRPWTVHQKACKKKTSPAKPLSASTTSKSPEKDDEAQSEDDETSSIAQSVSDKSKRKTEMERQAYLESDPRSEEVRPYEVLCKTCQKWIKLGAKQRYSIGNWRTHQKRCSGSVPSSRVATAERKLKLVNDSSAKSFTVKSVECHACGATVALEGEEDYNLTKWEEHKTSCQSPPASASAAGETAAKPAGSPEDSPRRSEKAAERPPPSVASTEATAVASDASAPLNSGRKRSREGEEEGEGNEPPRQRARTETYKPSGAMGWLLAPFKSFIDGFKEGLNSSTPSQ</sequence>
<comment type="caution">
    <text evidence="3">The sequence shown here is derived from an EMBL/GenBank/DDBJ whole genome shotgun (WGS) entry which is preliminary data.</text>
</comment>
<feature type="region of interest" description="Disordered" evidence="1">
    <location>
        <begin position="1289"/>
        <end position="1349"/>
    </location>
</feature>
<dbReference type="Gene3D" id="2.60.120.200">
    <property type="match status" value="1"/>
</dbReference>
<dbReference type="Pfam" id="PF26113">
    <property type="entry name" value="GH16_XgeA"/>
    <property type="match status" value="1"/>
</dbReference>
<dbReference type="InterPro" id="IPR013320">
    <property type="entry name" value="ConA-like_dom_sf"/>
</dbReference>
<feature type="compositionally biased region" description="Polar residues" evidence="1">
    <location>
        <begin position="1169"/>
        <end position="1190"/>
    </location>
</feature>
<feature type="region of interest" description="Disordered" evidence="1">
    <location>
        <begin position="1443"/>
        <end position="1536"/>
    </location>
</feature>
<proteinExistence type="predicted"/>
<feature type="signal peptide" evidence="2">
    <location>
        <begin position="1"/>
        <end position="21"/>
    </location>
</feature>
<organism evidence="3 4">
    <name type="scientific">Dentipellis fragilis</name>
    <dbReference type="NCBI Taxonomy" id="205917"/>
    <lineage>
        <taxon>Eukaryota</taxon>
        <taxon>Fungi</taxon>
        <taxon>Dikarya</taxon>
        <taxon>Basidiomycota</taxon>
        <taxon>Agaricomycotina</taxon>
        <taxon>Agaricomycetes</taxon>
        <taxon>Russulales</taxon>
        <taxon>Hericiaceae</taxon>
        <taxon>Dentipellis</taxon>
    </lineage>
</organism>
<dbReference type="GO" id="GO:0009251">
    <property type="term" value="P:glucan catabolic process"/>
    <property type="evidence" value="ECO:0007669"/>
    <property type="project" value="TreeGrafter"/>
</dbReference>
<feature type="compositionally biased region" description="Acidic residues" evidence="1">
    <location>
        <begin position="1124"/>
        <end position="1133"/>
    </location>
</feature>